<protein>
    <submittedName>
        <fullName evidence="1">Uncharacterized protein</fullName>
    </submittedName>
</protein>
<name>A0A7J9HSZ3_9ROSI</name>
<evidence type="ECO:0000313" key="1">
    <source>
        <dbReference type="EMBL" id="MBA0813009.1"/>
    </source>
</evidence>
<dbReference type="AlphaFoldDB" id="A0A7J9HSZ3"/>
<dbReference type="OrthoDB" id="985151at2759"/>
<proteinExistence type="predicted"/>
<organism evidence="1 2">
    <name type="scientific">Gossypium harknessii</name>
    <dbReference type="NCBI Taxonomy" id="34285"/>
    <lineage>
        <taxon>Eukaryota</taxon>
        <taxon>Viridiplantae</taxon>
        <taxon>Streptophyta</taxon>
        <taxon>Embryophyta</taxon>
        <taxon>Tracheophyta</taxon>
        <taxon>Spermatophyta</taxon>
        <taxon>Magnoliopsida</taxon>
        <taxon>eudicotyledons</taxon>
        <taxon>Gunneridae</taxon>
        <taxon>Pentapetalae</taxon>
        <taxon>rosids</taxon>
        <taxon>malvids</taxon>
        <taxon>Malvales</taxon>
        <taxon>Malvaceae</taxon>
        <taxon>Malvoideae</taxon>
        <taxon>Gossypium</taxon>
    </lineage>
</organism>
<comment type="caution">
    <text evidence="1">The sequence shown here is derived from an EMBL/GenBank/DDBJ whole genome shotgun (WGS) entry which is preliminary data.</text>
</comment>
<dbReference type="EMBL" id="JABFAD010000011">
    <property type="protein sequence ID" value="MBA0813009.1"/>
    <property type="molecule type" value="Genomic_DNA"/>
</dbReference>
<gene>
    <name evidence="1" type="ORF">Gohar_026901</name>
</gene>
<dbReference type="Proteomes" id="UP000593560">
    <property type="component" value="Unassembled WGS sequence"/>
</dbReference>
<sequence length="39" mass="4251">MAPISNRLVKLGNPQGIHEPVHVASQHMVDGLYCSILKP</sequence>
<evidence type="ECO:0000313" key="2">
    <source>
        <dbReference type="Proteomes" id="UP000593560"/>
    </source>
</evidence>
<keyword evidence="2" id="KW-1185">Reference proteome</keyword>
<accession>A0A7J9HSZ3</accession>
<reference evidence="1 2" key="1">
    <citation type="journal article" date="2019" name="Genome Biol. Evol.">
        <title>Insights into the evolution of the New World diploid cottons (Gossypium, subgenus Houzingenia) based on genome sequencing.</title>
        <authorList>
            <person name="Grover C.E."/>
            <person name="Arick M.A. 2nd"/>
            <person name="Thrash A."/>
            <person name="Conover J.L."/>
            <person name="Sanders W.S."/>
            <person name="Peterson D.G."/>
            <person name="Frelichowski J.E."/>
            <person name="Scheffler J.A."/>
            <person name="Scheffler B.E."/>
            <person name="Wendel J.F."/>
        </authorList>
    </citation>
    <scope>NUCLEOTIDE SEQUENCE [LARGE SCALE GENOMIC DNA]</scope>
    <source>
        <strain evidence="1">0</strain>
        <tissue evidence="1">Leaf</tissue>
    </source>
</reference>